<keyword evidence="2 12" id="KW-0639">Primosome</keyword>
<dbReference type="SMART" id="SM00493">
    <property type="entry name" value="TOPRIM"/>
    <property type="match status" value="1"/>
</dbReference>
<dbReference type="InterPro" id="IPR013264">
    <property type="entry name" value="DNAG_N"/>
</dbReference>
<dbReference type="Pfam" id="PF01807">
    <property type="entry name" value="Zn_ribbon_DnaG"/>
    <property type="match status" value="1"/>
</dbReference>
<dbReference type="PANTHER" id="PTHR30313">
    <property type="entry name" value="DNA PRIMASE"/>
    <property type="match status" value="1"/>
</dbReference>
<keyword evidence="1 12" id="KW-0240">DNA-directed RNA polymerase</keyword>
<evidence type="ECO:0000256" key="4">
    <source>
        <dbReference type="ARBA" id="ARBA00022695"/>
    </source>
</evidence>
<evidence type="ECO:0000256" key="8">
    <source>
        <dbReference type="ARBA" id="ARBA00022833"/>
    </source>
</evidence>
<comment type="subunit">
    <text evidence="12">Monomer. Interacts with DnaB.</text>
</comment>
<evidence type="ECO:0000256" key="7">
    <source>
        <dbReference type="ARBA" id="ARBA00022771"/>
    </source>
</evidence>
<evidence type="ECO:0000256" key="1">
    <source>
        <dbReference type="ARBA" id="ARBA00022478"/>
    </source>
</evidence>
<dbReference type="InterPro" id="IPR016136">
    <property type="entry name" value="DNA_helicase_N/primase_C"/>
</dbReference>
<dbReference type="PROSITE" id="PS50880">
    <property type="entry name" value="TOPRIM"/>
    <property type="match status" value="1"/>
</dbReference>
<dbReference type="Pfam" id="PF10410">
    <property type="entry name" value="DnaB_bind"/>
    <property type="match status" value="1"/>
</dbReference>
<keyword evidence="3 12" id="KW-0808">Transferase</keyword>
<proteinExistence type="inferred from homology"/>
<sequence>MSFIIDDSVLDEIRERTDIVQVIGDYVQLKKSGSNYMGLCPFHNEKTPSFSVSPNKGIFKCFGCGEGGDVISFIMKREHLEFRDAVKFLADKYGIELQTYHSHDDSLKQDRERAYKAYRQAAIFYMQNLTHSRVPLDYLIRRGIDKKTILQFGLGYALDSWDSLYNHLKGEYTDDELLRYNLVSKSKRGTCIDRFRNRVMFPIIDTRGRVIAFGGRTLGQDHAKYLNSSDTPIFNKGEHLYNLHHLKDDAGDKAVLVEGYMDVISLSKSGINYCVASLGTSLTEAQAKLLKRYNKSVYICYDSDSAGIRATQRAIDILIAQGIRPKVIELPEGLDPDDFVKAYGKLSFELEMTKAKTYMDYKIETIKAKFNLDAADGLAGFTTEVSALISRLKNPIERDVYATKVAQTYGISKASIESYMVLRAKSQLASTKRKADKEFGRRETTMVEKATQSATSSSSRSQVERLLLAYAMTRRSRFLYVLEVFPTYELTTLTVRDAFETLRDKVDAFDGDVFSEAFKEAYLEPLALDVEDSALDFDRADVIIDELLIKLKQYKLEEKRDTLLQQITSLDGQEGTEGHLSTLLQELQAVNRELSSQAGGYYATTE</sequence>
<name>A0ABY7QVK9_9FIRM</name>
<dbReference type="EMBL" id="CP115667">
    <property type="protein sequence ID" value="WBW50386.1"/>
    <property type="molecule type" value="Genomic_DNA"/>
</dbReference>
<dbReference type="PIRSF" id="PIRSF002811">
    <property type="entry name" value="DnaG"/>
    <property type="match status" value="1"/>
</dbReference>
<keyword evidence="6 12" id="KW-0479">Metal-binding</keyword>
<dbReference type="Gene3D" id="1.10.860.10">
    <property type="entry name" value="DNAb Helicase, Chain A"/>
    <property type="match status" value="1"/>
</dbReference>
<dbReference type="Pfam" id="PF08275">
    <property type="entry name" value="DNAG_N"/>
    <property type="match status" value="1"/>
</dbReference>
<evidence type="ECO:0000256" key="13">
    <source>
        <dbReference type="PIRNR" id="PIRNR002811"/>
    </source>
</evidence>
<evidence type="ECO:0000256" key="11">
    <source>
        <dbReference type="ARBA" id="ARBA00023163"/>
    </source>
</evidence>
<comment type="catalytic activity">
    <reaction evidence="12">
        <text>ssDNA + n NTP = ssDNA/pppN(pN)n-1 hybrid + (n-1) diphosphate.</text>
        <dbReference type="EC" id="2.7.7.101"/>
    </reaction>
</comment>
<comment type="function">
    <text evidence="12 13">RNA polymerase that catalyzes the synthesis of short RNA molecules used as primers for DNA polymerase during DNA replication.</text>
</comment>
<keyword evidence="11 12" id="KW-0804">Transcription</keyword>
<evidence type="ECO:0000313" key="15">
    <source>
        <dbReference type="EMBL" id="WBW50386.1"/>
    </source>
</evidence>
<dbReference type="Proteomes" id="UP001210339">
    <property type="component" value="Chromosome"/>
</dbReference>
<keyword evidence="16" id="KW-1185">Reference proteome</keyword>
<dbReference type="SMART" id="SM00400">
    <property type="entry name" value="ZnF_CHCC"/>
    <property type="match status" value="1"/>
</dbReference>
<evidence type="ECO:0000256" key="6">
    <source>
        <dbReference type="ARBA" id="ARBA00022723"/>
    </source>
</evidence>
<evidence type="ECO:0000256" key="12">
    <source>
        <dbReference type="HAMAP-Rule" id="MF_00974"/>
    </source>
</evidence>
<evidence type="ECO:0000256" key="10">
    <source>
        <dbReference type="ARBA" id="ARBA00023125"/>
    </source>
</evidence>
<dbReference type="HAMAP" id="MF_00974">
    <property type="entry name" value="DNA_primase_DnaG"/>
    <property type="match status" value="1"/>
</dbReference>
<dbReference type="InterPro" id="IPR037068">
    <property type="entry name" value="DNA_primase_core_N_sf"/>
</dbReference>
<dbReference type="SUPFAM" id="SSF57783">
    <property type="entry name" value="Zinc beta-ribbon"/>
    <property type="match status" value="1"/>
</dbReference>
<dbReference type="NCBIfam" id="TIGR01391">
    <property type="entry name" value="dnaG"/>
    <property type="match status" value="1"/>
</dbReference>
<gene>
    <name evidence="12 15" type="primary">dnaG</name>
    <name evidence="15" type="ORF">O6R05_02250</name>
</gene>
<feature type="domain" description="Toprim" evidence="14">
    <location>
        <begin position="252"/>
        <end position="333"/>
    </location>
</feature>
<dbReference type="RefSeq" id="WP_271191918.1">
    <property type="nucleotide sequence ID" value="NZ_CP115667.1"/>
</dbReference>
<keyword evidence="10 12" id="KW-0238">DNA-binding</keyword>
<organism evidence="15 16">
    <name type="scientific">Peptoniphilus equinus</name>
    <dbReference type="NCBI Taxonomy" id="3016343"/>
    <lineage>
        <taxon>Bacteria</taxon>
        <taxon>Bacillati</taxon>
        <taxon>Bacillota</taxon>
        <taxon>Tissierellia</taxon>
        <taxon>Tissierellales</taxon>
        <taxon>Peptoniphilaceae</taxon>
        <taxon>Peptoniphilus</taxon>
    </lineage>
</organism>
<evidence type="ECO:0000256" key="9">
    <source>
        <dbReference type="ARBA" id="ARBA00022842"/>
    </source>
</evidence>
<dbReference type="CDD" id="cd03364">
    <property type="entry name" value="TOPRIM_DnaG_primases"/>
    <property type="match status" value="1"/>
</dbReference>
<dbReference type="InterPro" id="IPR002694">
    <property type="entry name" value="Znf_CHC2"/>
</dbReference>
<dbReference type="InterPro" id="IPR019475">
    <property type="entry name" value="DNA_primase_DnaB-bd"/>
</dbReference>
<dbReference type="Pfam" id="PF13155">
    <property type="entry name" value="Toprim_2"/>
    <property type="match status" value="1"/>
</dbReference>
<comment type="similarity">
    <text evidence="12 13">Belongs to the DnaG primase family.</text>
</comment>
<dbReference type="Gene3D" id="3.40.1360.10">
    <property type="match status" value="1"/>
</dbReference>
<dbReference type="InterPro" id="IPR036977">
    <property type="entry name" value="DNA_primase_Znf_CHC2"/>
</dbReference>
<dbReference type="SUPFAM" id="SSF56731">
    <property type="entry name" value="DNA primase core"/>
    <property type="match status" value="1"/>
</dbReference>
<dbReference type="EC" id="2.7.7.101" evidence="12"/>
<evidence type="ECO:0000259" key="14">
    <source>
        <dbReference type="PROSITE" id="PS50880"/>
    </source>
</evidence>
<comment type="domain">
    <text evidence="12">Contains an N-terminal zinc-binding domain, a central core domain that contains the primase activity, and a C-terminal DnaB-binding domain.</text>
</comment>
<keyword evidence="4 12" id="KW-0548">Nucleotidyltransferase</keyword>
<evidence type="ECO:0000256" key="3">
    <source>
        <dbReference type="ARBA" id="ARBA00022679"/>
    </source>
</evidence>
<reference evidence="15 16" key="1">
    <citation type="submission" date="2023-01" db="EMBL/GenBank/DDBJ databases">
        <authorList>
            <person name="Lee S.H."/>
            <person name="Jung H.S."/>
            <person name="Yun J.U."/>
        </authorList>
    </citation>
    <scope>NUCLEOTIDE SEQUENCE [LARGE SCALE GENOMIC DNA]</scope>
    <source>
        <strain evidence="15 16">CBA3646</strain>
    </source>
</reference>
<keyword evidence="8 12" id="KW-0862">Zinc</keyword>
<dbReference type="InterPro" id="IPR006171">
    <property type="entry name" value="TOPRIM_dom"/>
</dbReference>
<keyword evidence="5 12" id="KW-0235">DNA replication</keyword>
<dbReference type="InterPro" id="IPR050219">
    <property type="entry name" value="DnaG_primase"/>
</dbReference>
<dbReference type="InterPro" id="IPR034151">
    <property type="entry name" value="TOPRIM_DnaG_bac"/>
</dbReference>
<keyword evidence="9" id="KW-0460">Magnesium</keyword>
<dbReference type="PANTHER" id="PTHR30313:SF2">
    <property type="entry name" value="DNA PRIMASE"/>
    <property type="match status" value="1"/>
</dbReference>
<dbReference type="InterPro" id="IPR006295">
    <property type="entry name" value="DNA_primase_DnaG"/>
</dbReference>
<keyword evidence="7 12" id="KW-0863">Zinc-finger</keyword>
<evidence type="ECO:0000313" key="16">
    <source>
        <dbReference type="Proteomes" id="UP001210339"/>
    </source>
</evidence>
<dbReference type="Gene3D" id="3.90.980.10">
    <property type="entry name" value="DNA primase, catalytic core, N-terminal domain"/>
    <property type="match status" value="1"/>
</dbReference>
<dbReference type="Gene3D" id="3.90.580.10">
    <property type="entry name" value="Zinc finger, CHC2-type domain"/>
    <property type="match status" value="1"/>
</dbReference>
<accession>A0ABY7QVK9</accession>
<comment type="cofactor">
    <cofactor evidence="12 13">
        <name>Zn(2+)</name>
        <dbReference type="ChEBI" id="CHEBI:29105"/>
    </cofactor>
    <text evidence="12 13">Binds 1 zinc ion per monomer.</text>
</comment>
<evidence type="ECO:0000256" key="5">
    <source>
        <dbReference type="ARBA" id="ARBA00022705"/>
    </source>
</evidence>
<dbReference type="InterPro" id="IPR030846">
    <property type="entry name" value="DnaG_bac"/>
</dbReference>
<evidence type="ECO:0000256" key="2">
    <source>
        <dbReference type="ARBA" id="ARBA00022515"/>
    </source>
</evidence>
<protein>
    <recommendedName>
        <fullName evidence="12 13">DNA primase</fullName>
        <ecNumber evidence="12">2.7.7.101</ecNumber>
    </recommendedName>
</protein>
<feature type="zinc finger region" description="CHC2-type" evidence="12">
    <location>
        <begin position="40"/>
        <end position="64"/>
    </location>
</feature>